<dbReference type="Gene3D" id="3.90.230.10">
    <property type="entry name" value="Creatinase/methionine aminopeptidase superfamily"/>
    <property type="match status" value="1"/>
</dbReference>
<dbReference type="SUPFAM" id="SSF55920">
    <property type="entry name" value="Creatinase/aminopeptidase"/>
    <property type="match status" value="1"/>
</dbReference>
<comment type="similarity">
    <text evidence="5">Belongs to the peptidase M24A family. Methionine aminopeptidase type 1 subfamily.</text>
</comment>
<evidence type="ECO:0000313" key="9">
    <source>
        <dbReference type="Proteomes" id="UP001151699"/>
    </source>
</evidence>
<dbReference type="OrthoDB" id="3209743at2759"/>
<comment type="caution">
    <text evidence="8">The sequence shown here is derived from an EMBL/GenBank/DDBJ whole genome shotgun (WGS) entry which is preliminary data.</text>
</comment>
<feature type="binding site" evidence="5">
    <location>
        <position position="147"/>
    </location>
    <ligand>
        <name>a divalent metal cation</name>
        <dbReference type="ChEBI" id="CHEBI:60240"/>
        <label>1</label>
    </ligand>
</feature>
<dbReference type="GO" id="GO:0006508">
    <property type="term" value="P:proteolysis"/>
    <property type="evidence" value="ECO:0007669"/>
    <property type="project" value="UniProtKB-KW"/>
</dbReference>
<evidence type="ECO:0000313" key="8">
    <source>
        <dbReference type="EMBL" id="KAJ6646083.1"/>
    </source>
</evidence>
<dbReference type="GO" id="GO:0004239">
    <property type="term" value="F:initiator methionyl aminopeptidase activity"/>
    <property type="evidence" value="ECO:0007669"/>
    <property type="project" value="UniProtKB-UniRule"/>
</dbReference>
<dbReference type="Pfam" id="PF00557">
    <property type="entry name" value="Peptidase_M24"/>
    <property type="match status" value="1"/>
</dbReference>
<dbReference type="CDD" id="cd01086">
    <property type="entry name" value="MetAP1"/>
    <property type="match status" value="1"/>
</dbReference>
<dbReference type="InterPro" id="IPR001714">
    <property type="entry name" value="Pept_M24_MAP"/>
</dbReference>
<keyword evidence="4 5" id="KW-0378">Hydrolase</keyword>
<feature type="binding site" evidence="5">
    <location>
        <position position="228"/>
    </location>
    <ligand>
        <name>substrate</name>
    </ligand>
</feature>
<dbReference type="AlphaFoldDB" id="A0A9Q0N994"/>
<dbReference type="PROSITE" id="PS00680">
    <property type="entry name" value="MAP_1"/>
    <property type="match status" value="1"/>
</dbReference>
<proteinExistence type="inferred from homology"/>
<dbReference type="HAMAP" id="MF_01974">
    <property type="entry name" value="MetAP_1"/>
    <property type="match status" value="1"/>
</dbReference>
<comment type="function">
    <text evidence="6">Cotranslationally removes the N-terminal methionine from nascent proteins. The N-terminal methionine is often cleaved when the second residue in the primary sequence is small and uncharged (Met-Ala-, Cys, Gly, Pro, Ser, Thr, or Val).</text>
</comment>
<dbReference type="EC" id="3.4.11.18" evidence="6"/>
<dbReference type="EMBL" id="WJQU01000001">
    <property type="protein sequence ID" value="KAJ6646083.1"/>
    <property type="molecule type" value="Genomic_DNA"/>
</dbReference>
<accession>A0A9Q0N994</accession>
<feature type="binding site" evidence="5">
    <location>
        <position position="284"/>
    </location>
    <ligand>
        <name>a divalent metal cation</name>
        <dbReference type="ChEBI" id="CHEBI:60240"/>
        <label>2</label>
        <note>catalytic</note>
    </ligand>
</feature>
<feature type="binding site" evidence="5">
    <location>
        <position position="130"/>
    </location>
    <ligand>
        <name>substrate</name>
    </ligand>
</feature>
<dbReference type="NCBIfam" id="TIGR00500">
    <property type="entry name" value="met_pdase_I"/>
    <property type="match status" value="1"/>
</dbReference>
<keyword evidence="9" id="KW-1185">Reference proteome</keyword>
<evidence type="ECO:0000256" key="4">
    <source>
        <dbReference type="ARBA" id="ARBA00022801"/>
    </source>
</evidence>
<sequence>MTIRNYCGFLVRSLGKCNIVEPGKVSPELSVPNHIVKPDYYYKFTPPGTSDGSSPEIKTFEDIQQMRETCKLAANILKSCQHIIKIGTTTDEIDRYVHQKIIDNNAYPSPLRYGGFPKSVCTSVNNVGCHGIPDDRPLMDGDIINVDITVFYKGYHGDCSTTFLVGNVDERGQFLVATTKACLTEAIKNCGPNVPFNRIGSVIERMAKKNQLNVIPAFVGHGIGRYFHGPPEILHYENDLFGTMLPGMVFTIEPLLTLGEQEIEILDDDWTAISTDGARSAQFEHTVLITESGVEVLTE</sequence>
<feature type="binding site" evidence="5">
    <location>
        <position position="221"/>
    </location>
    <ligand>
        <name>a divalent metal cation</name>
        <dbReference type="ChEBI" id="CHEBI:60240"/>
        <label>2</label>
        <note>catalytic</note>
    </ligand>
</feature>
<comment type="cofactor">
    <cofactor evidence="5">
        <name>Co(2+)</name>
        <dbReference type="ChEBI" id="CHEBI:48828"/>
    </cofactor>
    <cofactor evidence="5">
        <name>Zn(2+)</name>
        <dbReference type="ChEBI" id="CHEBI:29105"/>
    </cofactor>
    <cofactor evidence="5">
        <name>Mn(2+)</name>
        <dbReference type="ChEBI" id="CHEBI:29035"/>
    </cofactor>
    <cofactor evidence="5">
        <name>Fe(2+)</name>
        <dbReference type="ChEBI" id="CHEBI:29033"/>
    </cofactor>
    <text evidence="5">Binds 2 divalent metal cations per subunit. Has a high-affinity and a low affinity metal-binding site. The true nature of the physiological cofactor is under debate. The enzyme is active with cobalt, zinc, manganese or divalent iron ions. Most likely, methionine aminopeptidases function as mononuclear Fe(2+)-metalloproteases under physiological conditions, and the catalytically relevant metal-binding site has been assigned to the histidine-containing high-affinity site.</text>
</comment>
<dbReference type="PANTHER" id="PTHR43330">
    <property type="entry name" value="METHIONINE AMINOPEPTIDASE"/>
    <property type="match status" value="1"/>
</dbReference>
<dbReference type="InterPro" id="IPR036005">
    <property type="entry name" value="Creatinase/aminopeptidase-like"/>
</dbReference>
<dbReference type="GO" id="GO:0046872">
    <property type="term" value="F:metal ion binding"/>
    <property type="evidence" value="ECO:0007669"/>
    <property type="project" value="UniProtKB-UniRule"/>
</dbReference>
<evidence type="ECO:0000256" key="5">
    <source>
        <dbReference type="HAMAP-Rule" id="MF_03174"/>
    </source>
</evidence>
<keyword evidence="1 5" id="KW-0031">Aminopeptidase</keyword>
<reference evidence="8" key="1">
    <citation type="submission" date="2022-07" db="EMBL/GenBank/DDBJ databases">
        <authorList>
            <person name="Trinca V."/>
            <person name="Uliana J.V.C."/>
            <person name="Torres T.T."/>
            <person name="Ward R.J."/>
            <person name="Monesi N."/>
        </authorList>
    </citation>
    <scope>NUCLEOTIDE SEQUENCE</scope>
    <source>
        <strain evidence="8">HSMRA1968</strain>
        <tissue evidence="8">Whole embryos</tissue>
    </source>
</reference>
<feature type="binding site" evidence="5">
    <location>
        <position position="253"/>
    </location>
    <ligand>
        <name>a divalent metal cation</name>
        <dbReference type="ChEBI" id="CHEBI:60240"/>
        <label>2</label>
        <note>catalytic</note>
    </ligand>
</feature>
<protein>
    <recommendedName>
        <fullName evidence="6">Methionine aminopeptidase</fullName>
        <ecNumber evidence="6">3.4.11.18</ecNumber>
    </recommendedName>
</protein>
<name>A0A9Q0N994_9DIPT</name>
<evidence type="ECO:0000256" key="3">
    <source>
        <dbReference type="ARBA" id="ARBA00022723"/>
    </source>
</evidence>
<dbReference type="InterPro" id="IPR002467">
    <property type="entry name" value="Pept_M24A_MAP1"/>
</dbReference>
<dbReference type="Proteomes" id="UP001151699">
    <property type="component" value="Chromosome A"/>
</dbReference>
<dbReference type="PANTHER" id="PTHR43330:SF8">
    <property type="entry name" value="METHIONINE AMINOPEPTIDASE 1D, MITOCHONDRIAL"/>
    <property type="match status" value="1"/>
</dbReference>
<feature type="binding site" evidence="5">
    <location>
        <position position="158"/>
    </location>
    <ligand>
        <name>a divalent metal cation</name>
        <dbReference type="ChEBI" id="CHEBI:60240"/>
        <label>1</label>
    </ligand>
</feature>
<evidence type="ECO:0000256" key="2">
    <source>
        <dbReference type="ARBA" id="ARBA00022670"/>
    </source>
</evidence>
<feature type="binding site" evidence="5">
    <location>
        <position position="158"/>
    </location>
    <ligand>
        <name>a divalent metal cation</name>
        <dbReference type="ChEBI" id="CHEBI:60240"/>
        <label>2</label>
        <note>catalytic</note>
    </ligand>
</feature>
<dbReference type="PRINTS" id="PR00599">
    <property type="entry name" value="MAPEPTIDASE"/>
</dbReference>
<feature type="binding site" evidence="5">
    <location>
        <position position="284"/>
    </location>
    <ligand>
        <name>a divalent metal cation</name>
        <dbReference type="ChEBI" id="CHEBI:60240"/>
        <label>1</label>
    </ligand>
</feature>
<keyword evidence="3 5" id="KW-0479">Metal-binding</keyword>
<evidence type="ECO:0000256" key="6">
    <source>
        <dbReference type="RuleBase" id="RU003653"/>
    </source>
</evidence>
<dbReference type="InterPro" id="IPR000994">
    <property type="entry name" value="Pept_M24"/>
</dbReference>
<feature type="domain" description="Peptidase M24" evidence="7">
    <location>
        <begin position="65"/>
        <end position="291"/>
    </location>
</feature>
<evidence type="ECO:0000259" key="7">
    <source>
        <dbReference type="Pfam" id="PF00557"/>
    </source>
</evidence>
<keyword evidence="2 5" id="KW-0645">Protease</keyword>
<organism evidence="8 9">
    <name type="scientific">Pseudolycoriella hygida</name>
    <dbReference type="NCBI Taxonomy" id="35572"/>
    <lineage>
        <taxon>Eukaryota</taxon>
        <taxon>Metazoa</taxon>
        <taxon>Ecdysozoa</taxon>
        <taxon>Arthropoda</taxon>
        <taxon>Hexapoda</taxon>
        <taxon>Insecta</taxon>
        <taxon>Pterygota</taxon>
        <taxon>Neoptera</taxon>
        <taxon>Endopterygota</taxon>
        <taxon>Diptera</taxon>
        <taxon>Nematocera</taxon>
        <taxon>Sciaroidea</taxon>
        <taxon>Sciaridae</taxon>
        <taxon>Pseudolycoriella</taxon>
    </lineage>
</organism>
<gene>
    <name evidence="8" type="primary">Metap1d</name>
    <name evidence="8" type="ORF">Bhyg_01293</name>
</gene>
<dbReference type="GO" id="GO:0070006">
    <property type="term" value="F:metalloaminopeptidase activity"/>
    <property type="evidence" value="ECO:0007669"/>
    <property type="project" value="UniProtKB-UniRule"/>
</dbReference>
<evidence type="ECO:0000256" key="1">
    <source>
        <dbReference type="ARBA" id="ARBA00022438"/>
    </source>
</evidence>
<comment type="catalytic activity">
    <reaction evidence="5 6">
        <text>Release of N-terminal amino acids, preferentially methionine, from peptides and arylamides.</text>
        <dbReference type="EC" id="3.4.11.18"/>
    </reaction>
</comment>